<organism evidence="1 2">
    <name type="scientific">Sphingobacterium nematocida</name>
    <dbReference type="NCBI Taxonomy" id="1513896"/>
    <lineage>
        <taxon>Bacteria</taxon>
        <taxon>Pseudomonadati</taxon>
        <taxon>Bacteroidota</taxon>
        <taxon>Sphingobacteriia</taxon>
        <taxon>Sphingobacteriales</taxon>
        <taxon>Sphingobacteriaceae</taxon>
        <taxon>Sphingobacterium</taxon>
    </lineage>
</organism>
<dbReference type="SUPFAM" id="SSF53448">
    <property type="entry name" value="Nucleotide-diphospho-sugar transferases"/>
    <property type="match status" value="1"/>
</dbReference>
<sequence length="305" mass="35602">MEKVLAPIILFVYNRPKHTKKTLEALEKSIDASDSDIYIYSDGAKNADGIDSVNRVRAIIREPWNFKSIHIIERSKNVGLANNIIKGVTEVIEKHGKAIVLEDDLEVSKFALQYFNDALVCYEEDEQVMEISGYMYPVAHADNLPEAFFFRVANSWGWATWARAWKHFNADIDELTNNFSKEHIKRFSIDHTENFWKQVKLYKSGKINSWAIRWYLSIFNKNGLVLYPRTSMIQNMGTDGSGTHSDVDEIYKVTLATQKVNNFPKEIEEHNAAYEAIKYFYKNRKGSFVKRVARYIRKHWDKRKK</sequence>
<dbReference type="RefSeq" id="WP_079642716.1">
    <property type="nucleotide sequence ID" value="NZ_FUZF01000006.1"/>
</dbReference>
<dbReference type="Gene3D" id="3.90.550.10">
    <property type="entry name" value="Spore Coat Polysaccharide Biosynthesis Protein SpsA, Chain A"/>
    <property type="match status" value="1"/>
</dbReference>
<name>A0A1T5D6B0_9SPHI</name>
<evidence type="ECO:0000313" key="2">
    <source>
        <dbReference type="Proteomes" id="UP000190150"/>
    </source>
</evidence>
<dbReference type="GO" id="GO:0016740">
    <property type="term" value="F:transferase activity"/>
    <property type="evidence" value="ECO:0007669"/>
    <property type="project" value="UniProtKB-KW"/>
</dbReference>
<dbReference type="EMBL" id="FUZF01000006">
    <property type="protein sequence ID" value="SKB67063.1"/>
    <property type="molecule type" value="Genomic_DNA"/>
</dbReference>
<dbReference type="Proteomes" id="UP000190150">
    <property type="component" value="Unassembled WGS sequence"/>
</dbReference>
<dbReference type="AlphaFoldDB" id="A0A1T5D6B0"/>
<accession>A0A1T5D6B0</accession>
<protein>
    <submittedName>
        <fullName evidence="1">Glycosyl transferase family 2</fullName>
    </submittedName>
</protein>
<proteinExistence type="predicted"/>
<evidence type="ECO:0000313" key="1">
    <source>
        <dbReference type="EMBL" id="SKB67063.1"/>
    </source>
</evidence>
<reference evidence="2" key="1">
    <citation type="submission" date="2017-02" db="EMBL/GenBank/DDBJ databases">
        <authorList>
            <person name="Varghese N."/>
            <person name="Submissions S."/>
        </authorList>
    </citation>
    <scope>NUCLEOTIDE SEQUENCE [LARGE SCALE GENOMIC DNA]</scope>
    <source>
        <strain evidence="2">DSM 24091</strain>
    </source>
</reference>
<gene>
    <name evidence="1" type="ORF">SAMN05660841_01758</name>
</gene>
<dbReference type="InterPro" id="IPR029044">
    <property type="entry name" value="Nucleotide-diphossugar_trans"/>
</dbReference>
<keyword evidence="2" id="KW-1185">Reference proteome</keyword>
<keyword evidence="1" id="KW-0808">Transferase</keyword>
<dbReference type="STRING" id="1513896.SAMN05660841_01758"/>
<dbReference type="OrthoDB" id="9785375at2"/>